<evidence type="ECO:0000313" key="1">
    <source>
        <dbReference type="EMBL" id="CAG9951024.1"/>
    </source>
</evidence>
<comment type="caution">
    <text evidence="1">The sequence shown here is derived from an EMBL/GenBank/DDBJ whole genome shotgun (WGS) entry which is preliminary data.</text>
</comment>
<reference evidence="1" key="2">
    <citation type="submission" date="2021-10" db="EMBL/GenBank/DDBJ databases">
        <authorList>
            <person name="Piombo E."/>
        </authorList>
    </citation>
    <scope>NUCLEOTIDE SEQUENCE</scope>
</reference>
<sequence>MSSKRDAAQEASSPQAEVVLHRCSPHLGCLARDASLRARTSSSPPNAVIELSSPRRSSSSDSLKTEQSDPQDWFNHSNWNPTAAFDSNITDIDPPYFLKESDSPSSEKTYCYNEYQLAPPITPIAHSSSASDYRSVIDDLSFEILQLREELKHYKQTGPDVLYKDRLLEVRFHELPKEKRRELESILRDFATGLDGSATSSSRRRKHPPSLALITLSSELSPSMPLPLQDPAPYQPTPPTPHVHCCQVLEPSRHEFNQIIEAKEGEVFTRDSSLPIP</sequence>
<accession>A0ACA9UCI3</accession>
<reference evidence="1" key="1">
    <citation type="submission" date="2020-04" db="EMBL/GenBank/DDBJ databases">
        <authorList>
            <person name="Broberg M."/>
        </authorList>
    </citation>
    <scope>NUCLEOTIDE SEQUENCE</scope>
</reference>
<dbReference type="EMBL" id="CADEHS020000222">
    <property type="protein sequence ID" value="CAG9951024.1"/>
    <property type="molecule type" value="Genomic_DNA"/>
</dbReference>
<evidence type="ECO:0000313" key="2">
    <source>
        <dbReference type="Proteomes" id="UP000836387"/>
    </source>
</evidence>
<name>A0ACA9UCI3_BIOOC</name>
<protein>
    <submittedName>
        <fullName evidence="1">Uncharacterized protein</fullName>
    </submittedName>
</protein>
<organism evidence="1 2">
    <name type="scientific">Clonostachys rosea f. rosea IK726</name>
    <dbReference type="NCBI Taxonomy" id="1349383"/>
    <lineage>
        <taxon>Eukaryota</taxon>
        <taxon>Fungi</taxon>
        <taxon>Dikarya</taxon>
        <taxon>Ascomycota</taxon>
        <taxon>Pezizomycotina</taxon>
        <taxon>Sordariomycetes</taxon>
        <taxon>Hypocreomycetidae</taxon>
        <taxon>Hypocreales</taxon>
        <taxon>Bionectriaceae</taxon>
        <taxon>Clonostachys</taxon>
    </lineage>
</organism>
<keyword evidence="2" id="KW-1185">Reference proteome</keyword>
<gene>
    <name evidence="1" type="ORF">CRV2_00020438</name>
</gene>
<dbReference type="Proteomes" id="UP000836387">
    <property type="component" value="Unassembled WGS sequence"/>
</dbReference>
<proteinExistence type="predicted"/>